<name>A0A2K3Z394_9STAP</name>
<dbReference type="Proteomes" id="UP000597038">
    <property type="component" value="Unassembled WGS sequence"/>
</dbReference>
<dbReference type="InterPro" id="IPR008846">
    <property type="entry name" value="PSMbeta"/>
</dbReference>
<dbReference type="OrthoDB" id="2397642at2"/>
<gene>
    <name evidence="10" type="ORF">DOS76_06340</name>
    <name evidence="9" type="ORF">DOS83_01175</name>
    <name evidence="8" type="ORF">I9026_00185</name>
</gene>
<keyword evidence="5" id="KW-0354">Hemolysis</keyword>
<reference evidence="8 13" key="2">
    <citation type="submission" date="2020-12" db="EMBL/GenBank/DDBJ databases">
        <title>Genomic analysis of Staphylococcus felis from a cat with skin infection.</title>
        <authorList>
            <person name="Aslantas O."/>
            <person name="Keskin O."/>
            <person name="Buyukaltay K."/>
            <person name="Gullu Yucetepe A."/>
        </authorList>
    </citation>
    <scope>NUCLEOTIDE SEQUENCE [LARGE SCALE GENOMIC DNA]</scope>
    <source>
        <strain evidence="8 13">HARRANVET</strain>
    </source>
</reference>
<proteinExistence type="inferred from homology"/>
<protein>
    <submittedName>
        <fullName evidence="9">Beta-class phenol-soluble modulin</fullName>
    </submittedName>
</protein>
<dbReference type="EMBL" id="JAEDAQ010000001">
    <property type="protein sequence ID" value="MBH9579799.1"/>
    <property type="molecule type" value="Genomic_DNA"/>
</dbReference>
<dbReference type="EMBL" id="QKXQ01000049">
    <property type="protein sequence ID" value="REI00588.1"/>
    <property type="molecule type" value="Genomic_DNA"/>
</dbReference>
<dbReference type="Pfam" id="PF05480">
    <property type="entry name" value="PSMbeta"/>
    <property type="match status" value="1"/>
</dbReference>
<dbReference type="Proteomes" id="UP000256562">
    <property type="component" value="Unassembled WGS sequence"/>
</dbReference>
<keyword evidence="7" id="KW-0843">Virulence</keyword>
<keyword evidence="3" id="KW-0964">Secreted</keyword>
<keyword evidence="4" id="KW-0800">Toxin</keyword>
<dbReference type="EMBL" id="QKYD01000105">
    <property type="protein sequence ID" value="REI21716.1"/>
    <property type="molecule type" value="Genomic_DNA"/>
</dbReference>
<evidence type="ECO:0000313" key="12">
    <source>
        <dbReference type="Proteomes" id="UP000256562"/>
    </source>
</evidence>
<sequence length="43" mass="4459">MADLINAIKTTVEAGLNGEWTDMGFGIADIVAKGIDVISGFFG</sequence>
<comment type="subcellular location">
    <subcellularLocation>
        <location evidence="1">Secreted</location>
    </subcellularLocation>
</comment>
<dbReference type="GO" id="GO:0031640">
    <property type="term" value="P:killing of cells of another organism"/>
    <property type="evidence" value="ECO:0007669"/>
    <property type="project" value="UniProtKB-KW"/>
</dbReference>
<keyword evidence="13" id="KW-1185">Reference proteome</keyword>
<dbReference type="GO" id="GO:0090729">
    <property type="term" value="F:toxin activity"/>
    <property type="evidence" value="ECO:0007669"/>
    <property type="project" value="UniProtKB-KW"/>
</dbReference>
<evidence type="ECO:0000313" key="13">
    <source>
        <dbReference type="Proteomes" id="UP000597038"/>
    </source>
</evidence>
<dbReference type="AlphaFoldDB" id="A0A2K3Z394"/>
<evidence type="ECO:0000256" key="3">
    <source>
        <dbReference type="ARBA" id="ARBA00022525"/>
    </source>
</evidence>
<organism evidence="9 12">
    <name type="scientific">Staphylococcus felis</name>
    <dbReference type="NCBI Taxonomy" id="46127"/>
    <lineage>
        <taxon>Bacteria</taxon>
        <taxon>Bacillati</taxon>
        <taxon>Bacillota</taxon>
        <taxon>Bacilli</taxon>
        <taxon>Bacillales</taxon>
        <taxon>Staphylococcaceae</taxon>
        <taxon>Staphylococcus</taxon>
    </lineage>
</organism>
<accession>A0A2K3Z394</accession>
<comment type="caution">
    <text evidence="9">The sequence shown here is derived from an EMBL/GenBank/DDBJ whole genome shotgun (WGS) entry which is preliminary data.</text>
</comment>
<evidence type="ECO:0000313" key="11">
    <source>
        <dbReference type="Proteomes" id="UP000256337"/>
    </source>
</evidence>
<keyword evidence="6" id="KW-0204">Cytolysis</keyword>
<evidence type="ECO:0000256" key="7">
    <source>
        <dbReference type="ARBA" id="ARBA00023026"/>
    </source>
</evidence>
<evidence type="ECO:0000313" key="9">
    <source>
        <dbReference type="EMBL" id="REI00588.1"/>
    </source>
</evidence>
<evidence type="ECO:0000313" key="10">
    <source>
        <dbReference type="EMBL" id="REI21716.1"/>
    </source>
</evidence>
<dbReference type="GeneID" id="48058093"/>
<evidence type="ECO:0000256" key="5">
    <source>
        <dbReference type="ARBA" id="ARBA00022735"/>
    </source>
</evidence>
<dbReference type="KEGG" id="sfq:C7J90_07640"/>
<evidence type="ECO:0000256" key="6">
    <source>
        <dbReference type="ARBA" id="ARBA00022852"/>
    </source>
</evidence>
<evidence type="ECO:0000256" key="1">
    <source>
        <dbReference type="ARBA" id="ARBA00004613"/>
    </source>
</evidence>
<evidence type="ECO:0000313" key="8">
    <source>
        <dbReference type="EMBL" id="MBH9579799.1"/>
    </source>
</evidence>
<dbReference type="GO" id="GO:0005576">
    <property type="term" value="C:extracellular region"/>
    <property type="evidence" value="ECO:0007669"/>
    <property type="project" value="UniProtKB-SubCell"/>
</dbReference>
<evidence type="ECO:0000256" key="4">
    <source>
        <dbReference type="ARBA" id="ARBA00022656"/>
    </source>
</evidence>
<evidence type="ECO:0000256" key="2">
    <source>
        <dbReference type="ARBA" id="ARBA00006367"/>
    </source>
</evidence>
<dbReference type="Proteomes" id="UP000256337">
    <property type="component" value="Unassembled WGS sequence"/>
</dbReference>
<comment type="similarity">
    <text evidence="2">Belongs to the staphylococcal hemolytic protein family.</text>
</comment>
<dbReference type="RefSeq" id="WP_103210710.1">
    <property type="nucleotide sequence ID" value="NZ_CAJVAI010000009.1"/>
</dbReference>
<reference evidence="11 12" key="1">
    <citation type="journal article" date="2018" name="Vet. Microbiol.">
        <title>Characterisation of Staphylococcus felis isolated from cats using whole genome sequencing.</title>
        <authorList>
            <person name="Worthing K."/>
            <person name="Pang S."/>
            <person name="Trott D.J."/>
            <person name="Abraham S."/>
            <person name="Coombs G.W."/>
            <person name="Jordan D."/>
            <person name="McIntyre L."/>
            <person name="Davies M.R."/>
            <person name="Norris J."/>
        </authorList>
    </citation>
    <scope>NUCLEOTIDE SEQUENCE [LARGE SCALE GENOMIC DNA]</scope>
    <source>
        <strain evidence="10 11">F25</strain>
        <strain evidence="9 12">F9</strain>
    </source>
</reference>